<organism evidence="2">
    <name type="scientific">Anguilla anguilla</name>
    <name type="common">European freshwater eel</name>
    <name type="synonym">Muraena anguilla</name>
    <dbReference type="NCBI Taxonomy" id="7936"/>
    <lineage>
        <taxon>Eukaryota</taxon>
        <taxon>Metazoa</taxon>
        <taxon>Chordata</taxon>
        <taxon>Craniata</taxon>
        <taxon>Vertebrata</taxon>
        <taxon>Euteleostomi</taxon>
        <taxon>Actinopterygii</taxon>
        <taxon>Neopterygii</taxon>
        <taxon>Teleostei</taxon>
        <taxon>Anguilliformes</taxon>
        <taxon>Anguillidae</taxon>
        <taxon>Anguilla</taxon>
    </lineage>
</organism>
<reference evidence="2" key="1">
    <citation type="submission" date="2014-11" db="EMBL/GenBank/DDBJ databases">
        <authorList>
            <person name="Amaro Gonzalez C."/>
        </authorList>
    </citation>
    <scope>NUCLEOTIDE SEQUENCE</scope>
</reference>
<reference evidence="2" key="2">
    <citation type="journal article" date="2015" name="Fish Shellfish Immunol.">
        <title>Early steps in the European eel (Anguilla anguilla)-Vibrio vulnificus interaction in the gills: Role of the RtxA13 toxin.</title>
        <authorList>
            <person name="Callol A."/>
            <person name="Pajuelo D."/>
            <person name="Ebbesson L."/>
            <person name="Teles M."/>
            <person name="MacKenzie S."/>
            <person name="Amaro C."/>
        </authorList>
    </citation>
    <scope>NUCLEOTIDE SEQUENCE</scope>
</reference>
<feature type="compositionally biased region" description="Polar residues" evidence="1">
    <location>
        <begin position="85"/>
        <end position="95"/>
    </location>
</feature>
<sequence length="103" mass="10366">MTTASSGRAQSPAGRPSPGQNRTPGRGETPAGPGARSRVGRGHTGPSPGTEGTGASPEFATGWHSAPGEISRSAREGWPSCCGRSRTSPSASSYWPSAVWGCA</sequence>
<protein>
    <submittedName>
        <fullName evidence="2">Uncharacterized protein</fullName>
    </submittedName>
</protein>
<dbReference type="EMBL" id="GBXM01103257">
    <property type="protein sequence ID" value="JAH05320.1"/>
    <property type="molecule type" value="Transcribed_RNA"/>
</dbReference>
<name>A0A0E9PMM8_ANGAN</name>
<feature type="region of interest" description="Disordered" evidence="1">
    <location>
        <begin position="1"/>
        <end position="103"/>
    </location>
</feature>
<accession>A0A0E9PMM8</accession>
<dbReference type="AlphaFoldDB" id="A0A0E9PMM8"/>
<evidence type="ECO:0000313" key="2">
    <source>
        <dbReference type="EMBL" id="JAH05320.1"/>
    </source>
</evidence>
<evidence type="ECO:0000256" key="1">
    <source>
        <dbReference type="SAM" id="MobiDB-lite"/>
    </source>
</evidence>
<proteinExistence type="predicted"/>